<keyword evidence="3" id="KW-1185">Reference proteome</keyword>
<sequence length="84" mass="9794">MTLALRLLVSLWVVDMALRSLVACKRWGFTFCICELIQILNLREVKMRLEMEGYNQHDLILVFPGRRTAVKPYPTMEVSLLLLI</sequence>
<evidence type="ECO:0008006" key="4">
    <source>
        <dbReference type="Google" id="ProtNLM"/>
    </source>
</evidence>
<evidence type="ECO:0000313" key="3">
    <source>
        <dbReference type="Proteomes" id="UP001283341"/>
    </source>
</evidence>
<feature type="chain" id="PRO_5042005691" description="Secreted protein" evidence="1">
    <location>
        <begin position="20"/>
        <end position="84"/>
    </location>
</feature>
<keyword evidence="1" id="KW-0732">Signal</keyword>
<feature type="signal peptide" evidence="1">
    <location>
        <begin position="1"/>
        <end position="19"/>
    </location>
</feature>
<dbReference type="EMBL" id="JAUEDM010000002">
    <property type="protein sequence ID" value="KAK3325198.1"/>
    <property type="molecule type" value="Genomic_DNA"/>
</dbReference>
<organism evidence="2 3">
    <name type="scientific">Apodospora peruviana</name>
    <dbReference type="NCBI Taxonomy" id="516989"/>
    <lineage>
        <taxon>Eukaryota</taxon>
        <taxon>Fungi</taxon>
        <taxon>Dikarya</taxon>
        <taxon>Ascomycota</taxon>
        <taxon>Pezizomycotina</taxon>
        <taxon>Sordariomycetes</taxon>
        <taxon>Sordariomycetidae</taxon>
        <taxon>Sordariales</taxon>
        <taxon>Lasiosphaeriaceae</taxon>
        <taxon>Apodospora</taxon>
    </lineage>
</organism>
<proteinExistence type="predicted"/>
<dbReference type="AlphaFoldDB" id="A0AAE0IHC2"/>
<accession>A0AAE0IHC2</accession>
<reference evidence="2" key="1">
    <citation type="journal article" date="2023" name="Mol. Phylogenet. Evol.">
        <title>Genome-scale phylogeny and comparative genomics of the fungal order Sordariales.</title>
        <authorList>
            <person name="Hensen N."/>
            <person name="Bonometti L."/>
            <person name="Westerberg I."/>
            <person name="Brannstrom I.O."/>
            <person name="Guillou S."/>
            <person name="Cros-Aarteil S."/>
            <person name="Calhoun S."/>
            <person name="Haridas S."/>
            <person name="Kuo A."/>
            <person name="Mondo S."/>
            <person name="Pangilinan J."/>
            <person name="Riley R."/>
            <person name="LaButti K."/>
            <person name="Andreopoulos B."/>
            <person name="Lipzen A."/>
            <person name="Chen C."/>
            <person name="Yan M."/>
            <person name="Daum C."/>
            <person name="Ng V."/>
            <person name="Clum A."/>
            <person name="Steindorff A."/>
            <person name="Ohm R.A."/>
            <person name="Martin F."/>
            <person name="Silar P."/>
            <person name="Natvig D.O."/>
            <person name="Lalanne C."/>
            <person name="Gautier V."/>
            <person name="Ament-Velasquez S.L."/>
            <person name="Kruys A."/>
            <person name="Hutchinson M.I."/>
            <person name="Powell A.J."/>
            <person name="Barry K."/>
            <person name="Miller A.N."/>
            <person name="Grigoriev I.V."/>
            <person name="Debuchy R."/>
            <person name="Gladieux P."/>
            <person name="Hiltunen Thoren M."/>
            <person name="Johannesson H."/>
        </authorList>
    </citation>
    <scope>NUCLEOTIDE SEQUENCE</scope>
    <source>
        <strain evidence="2">CBS 118394</strain>
    </source>
</reference>
<gene>
    <name evidence="2" type="ORF">B0H66DRAFT_113713</name>
</gene>
<comment type="caution">
    <text evidence="2">The sequence shown here is derived from an EMBL/GenBank/DDBJ whole genome shotgun (WGS) entry which is preliminary data.</text>
</comment>
<reference evidence="2" key="2">
    <citation type="submission" date="2023-06" db="EMBL/GenBank/DDBJ databases">
        <authorList>
            <consortium name="Lawrence Berkeley National Laboratory"/>
            <person name="Haridas S."/>
            <person name="Hensen N."/>
            <person name="Bonometti L."/>
            <person name="Westerberg I."/>
            <person name="Brannstrom I.O."/>
            <person name="Guillou S."/>
            <person name="Cros-Aarteil S."/>
            <person name="Calhoun S."/>
            <person name="Kuo A."/>
            <person name="Mondo S."/>
            <person name="Pangilinan J."/>
            <person name="Riley R."/>
            <person name="Labutti K."/>
            <person name="Andreopoulos B."/>
            <person name="Lipzen A."/>
            <person name="Chen C."/>
            <person name="Yanf M."/>
            <person name="Daum C."/>
            <person name="Ng V."/>
            <person name="Clum A."/>
            <person name="Steindorff A."/>
            <person name="Ohm R."/>
            <person name="Martin F."/>
            <person name="Silar P."/>
            <person name="Natvig D."/>
            <person name="Lalanne C."/>
            <person name="Gautier V."/>
            <person name="Ament-Velasquez S.L."/>
            <person name="Kruys A."/>
            <person name="Hutchinson M.I."/>
            <person name="Powell A.J."/>
            <person name="Barry K."/>
            <person name="Miller A.N."/>
            <person name="Grigoriev I.V."/>
            <person name="Debuchy R."/>
            <person name="Gladieux P."/>
            <person name="Thoren M.H."/>
            <person name="Johannesson H."/>
        </authorList>
    </citation>
    <scope>NUCLEOTIDE SEQUENCE</scope>
    <source>
        <strain evidence="2">CBS 118394</strain>
    </source>
</reference>
<protein>
    <recommendedName>
        <fullName evidence="4">Secreted protein</fullName>
    </recommendedName>
</protein>
<name>A0AAE0IHC2_9PEZI</name>
<dbReference type="Proteomes" id="UP001283341">
    <property type="component" value="Unassembled WGS sequence"/>
</dbReference>
<evidence type="ECO:0000256" key="1">
    <source>
        <dbReference type="SAM" id="SignalP"/>
    </source>
</evidence>
<evidence type="ECO:0000313" key="2">
    <source>
        <dbReference type="EMBL" id="KAK3325198.1"/>
    </source>
</evidence>